<keyword evidence="7" id="KW-1185">Reference proteome</keyword>
<dbReference type="AlphaFoldDB" id="A0A218VXP8"/>
<dbReference type="NCBIfam" id="TIGR00756">
    <property type="entry name" value="PPR"/>
    <property type="match status" value="5"/>
</dbReference>
<dbReference type="Pfam" id="PF01535">
    <property type="entry name" value="PPR"/>
    <property type="match status" value="2"/>
</dbReference>
<dbReference type="GO" id="GO:0008270">
    <property type="term" value="F:zinc ion binding"/>
    <property type="evidence" value="ECO:0007669"/>
    <property type="project" value="InterPro"/>
</dbReference>
<dbReference type="PROSITE" id="PS51375">
    <property type="entry name" value="PPR"/>
    <property type="match status" value="7"/>
</dbReference>
<feature type="domain" description="DYW" evidence="4">
    <location>
        <begin position="512"/>
        <end position="604"/>
    </location>
</feature>
<feature type="repeat" description="PPR" evidence="3">
    <location>
        <begin position="264"/>
        <end position="294"/>
    </location>
</feature>
<dbReference type="InterPro" id="IPR046960">
    <property type="entry name" value="PPR_At4g14850-like_plant"/>
</dbReference>
<protein>
    <submittedName>
        <fullName evidence="8">Pentatricopeptide repeat-containing protein At1g31920</fullName>
    </submittedName>
</protein>
<gene>
    <name evidence="8" type="primary">LOC116203885</name>
    <name evidence="5" type="ORF">CDL15_Pgr028706</name>
</gene>
<dbReference type="Pfam" id="PF13041">
    <property type="entry name" value="PPR_2"/>
    <property type="match status" value="2"/>
</dbReference>
<dbReference type="Pfam" id="PF20431">
    <property type="entry name" value="E_motif"/>
    <property type="match status" value="1"/>
</dbReference>
<proteinExistence type="inferred from homology"/>
<dbReference type="PANTHER" id="PTHR47926:SF400">
    <property type="entry name" value="PENTACOTRIPEPTIDE-REPEAT REGION OF PRORP DOMAIN-CONTAINING PROTEIN"/>
    <property type="match status" value="1"/>
</dbReference>
<sequence length="604" mass="68272">MISTPVQPPHVLLPPKEQIPEFSSKSSEQECLSLLKRCKNLEEFKQVHAKVLKWGLSCNSFCASNLLASCALSEWGSIEYACSIFRQIQDPQVFDYNTMIKAHVKALNFEDALASYVEMLETGVEPDNFTYPALLKACAQLRTLDEGMQIHGNVIKFGLECDVYVQNSLISFYGKCKKIGSACSVFEHMEDKSVASWSAIIAAHASLGLWNECLMLFGQMNRLGFWRAEESILVSVLSACTHLGFLDSGRSTHGALLRNMPELNVIVQTSLIDMYVKCGRLDKGLSLFRNMKRKNHMSYSVMISGLAMHGRGRKALTLFSEMLEEGLKPDEAVYVGVLNACSHAGLFNEGLSFFEEMRSEHGIDPTVRHYGCVVDLLGRAGKVCEALELAKSMPIEPNEVIWRSLLSACKVYGELEIGEIAANEIFKLDPEKHNLGDYLALSHLYAQAQRWDDVARVWSEMAKRGISQKPGFSSVEVNRRTHRFVSQDMNPAQCKGVYEMIHQMEWQLKFEGYLPDTSQVSINDDEEEKRERLKGHSQKLAIAFALIHTSQGSLIRITRNVRMCSDCHTYTKYITVIYGREITVRDRNRFHHFKDGTCSCGDYW</sequence>
<dbReference type="GeneID" id="116203885"/>
<evidence type="ECO:0000256" key="2">
    <source>
        <dbReference type="ARBA" id="ARBA00022737"/>
    </source>
</evidence>
<organism evidence="5 6">
    <name type="scientific">Punica granatum</name>
    <name type="common">Pomegranate</name>
    <dbReference type="NCBI Taxonomy" id="22663"/>
    <lineage>
        <taxon>Eukaryota</taxon>
        <taxon>Viridiplantae</taxon>
        <taxon>Streptophyta</taxon>
        <taxon>Embryophyta</taxon>
        <taxon>Tracheophyta</taxon>
        <taxon>Spermatophyta</taxon>
        <taxon>Magnoliopsida</taxon>
        <taxon>eudicotyledons</taxon>
        <taxon>Gunneridae</taxon>
        <taxon>Pentapetalae</taxon>
        <taxon>rosids</taxon>
        <taxon>malvids</taxon>
        <taxon>Myrtales</taxon>
        <taxon>Lythraceae</taxon>
        <taxon>Punica</taxon>
    </lineage>
</organism>
<reference evidence="5" key="2">
    <citation type="submission" date="2017-06" db="EMBL/GenBank/DDBJ databases">
        <title>The pomegranate genome and the genomics of punicalagin biosynthesis.</title>
        <authorList>
            <person name="Xu C."/>
        </authorList>
    </citation>
    <scope>NUCLEOTIDE SEQUENCE [LARGE SCALE GENOMIC DNA]</scope>
    <source>
        <tissue evidence="5">Fresh leaf</tissue>
    </source>
</reference>
<dbReference type="GO" id="GO:0009451">
    <property type="term" value="P:RNA modification"/>
    <property type="evidence" value="ECO:0007669"/>
    <property type="project" value="InterPro"/>
</dbReference>
<evidence type="ECO:0000313" key="8">
    <source>
        <dbReference type="RefSeq" id="XP_031391707.1"/>
    </source>
</evidence>
<comment type="similarity">
    <text evidence="1">Belongs to the PPR family. PCMP-H subfamily.</text>
</comment>
<dbReference type="Proteomes" id="UP000197138">
    <property type="component" value="Unassembled WGS sequence"/>
</dbReference>
<dbReference type="OrthoDB" id="736572at2759"/>
<dbReference type="FunFam" id="1.25.40.10:FF:000576">
    <property type="entry name" value="Pentatricopeptide repeat-containing protein, chloroplastic"/>
    <property type="match status" value="1"/>
</dbReference>
<evidence type="ECO:0000313" key="6">
    <source>
        <dbReference type="Proteomes" id="UP000197138"/>
    </source>
</evidence>
<keyword evidence="2" id="KW-0677">Repeat</keyword>
<dbReference type="InterPro" id="IPR011990">
    <property type="entry name" value="TPR-like_helical_dom_sf"/>
</dbReference>
<dbReference type="Proteomes" id="UP000515151">
    <property type="component" value="Chromosome 4"/>
</dbReference>
<dbReference type="InterPro" id="IPR032867">
    <property type="entry name" value="DYW_dom"/>
</dbReference>
<dbReference type="GO" id="GO:0003723">
    <property type="term" value="F:RNA binding"/>
    <property type="evidence" value="ECO:0007669"/>
    <property type="project" value="InterPro"/>
</dbReference>
<accession>A0A218VXP8</accession>
<reference evidence="7" key="3">
    <citation type="journal article" date="2020" name="Plant Biotechnol. J.">
        <title>The pomegranate (Punica granatum L.) draft genome dissects genetic divergence between soft- and hard-seeded cultivars.</title>
        <authorList>
            <person name="Luo X."/>
            <person name="Li H."/>
            <person name="Wu Z."/>
            <person name="Yao W."/>
            <person name="Zhao P."/>
            <person name="Cao D."/>
            <person name="Yu H."/>
            <person name="Li K."/>
            <person name="Poudel K."/>
            <person name="Zhao D."/>
            <person name="Zhang F."/>
            <person name="Xia X."/>
            <person name="Chen L."/>
            <person name="Wang Q."/>
            <person name="Jing D."/>
            <person name="Cao S."/>
        </authorList>
    </citation>
    <scope>NUCLEOTIDE SEQUENCE [LARGE SCALE GENOMIC DNA]</scope>
</reference>
<feature type="repeat" description="PPR" evidence="3">
    <location>
        <begin position="92"/>
        <end position="126"/>
    </location>
</feature>
<dbReference type="Pfam" id="PF14432">
    <property type="entry name" value="DYW_deaminase"/>
    <property type="match status" value="1"/>
</dbReference>
<name>A0A218VXP8_PUNGR</name>
<evidence type="ECO:0000313" key="5">
    <source>
        <dbReference type="EMBL" id="OWM64988.1"/>
    </source>
</evidence>
<evidence type="ECO:0000256" key="1">
    <source>
        <dbReference type="ARBA" id="ARBA00006643"/>
    </source>
</evidence>
<dbReference type="Gene3D" id="1.25.40.10">
    <property type="entry name" value="Tetratricopeptide repeat domain"/>
    <property type="match status" value="3"/>
</dbReference>
<evidence type="ECO:0000256" key="3">
    <source>
        <dbReference type="PROSITE-ProRule" id="PRU00708"/>
    </source>
</evidence>
<dbReference type="PANTHER" id="PTHR47926">
    <property type="entry name" value="PENTATRICOPEPTIDE REPEAT-CONTAINING PROTEIN"/>
    <property type="match status" value="1"/>
</dbReference>
<reference evidence="8" key="4">
    <citation type="submission" date="2025-04" db="UniProtKB">
        <authorList>
            <consortium name="RefSeq"/>
        </authorList>
    </citation>
    <scope>IDENTIFICATION</scope>
    <source>
        <tissue evidence="8">Leaf</tissue>
    </source>
</reference>
<dbReference type="InterPro" id="IPR046848">
    <property type="entry name" value="E_motif"/>
</dbReference>
<dbReference type="InterPro" id="IPR002885">
    <property type="entry name" value="PPR_rpt"/>
</dbReference>
<dbReference type="FunFam" id="1.25.40.10:FF:000475">
    <property type="entry name" value="Pentatricopeptide repeat-containing protein At5g40410, mitochondrial"/>
    <property type="match status" value="1"/>
</dbReference>
<feature type="repeat" description="PPR" evidence="3">
    <location>
        <begin position="127"/>
        <end position="161"/>
    </location>
</feature>
<evidence type="ECO:0000259" key="4">
    <source>
        <dbReference type="Pfam" id="PF14432"/>
    </source>
</evidence>
<feature type="repeat" description="PPR" evidence="3">
    <location>
        <begin position="330"/>
        <end position="360"/>
    </location>
</feature>
<feature type="repeat" description="PPR" evidence="3">
    <location>
        <begin position="162"/>
        <end position="196"/>
    </location>
</feature>
<feature type="repeat" description="PPR" evidence="3">
    <location>
        <begin position="295"/>
        <end position="329"/>
    </location>
</feature>
<dbReference type="EMBL" id="MTKT01005739">
    <property type="protein sequence ID" value="OWM64988.1"/>
    <property type="molecule type" value="Genomic_DNA"/>
</dbReference>
<reference evidence="6" key="1">
    <citation type="journal article" date="2017" name="Plant J.">
        <title>The pomegranate (Punica granatum L.) genome and the genomics of punicalagin biosynthesis.</title>
        <authorList>
            <person name="Qin G."/>
            <person name="Xu C."/>
            <person name="Ming R."/>
            <person name="Tang H."/>
            <person name="Guyot R."/>
            <person name="Kramer E.M."/>
            <person name="Hu Y."/>
            <person name="Yi X."/>
            <person name="Qi Y."/>
            <person name="Xu X."/>
            <person name="Gao Z."/>
            <person name="Pan H."/>
            <person name="Jian J."/>
            <person name="Tian Y."/>
            <person name="Yue Z."/>
            <person name="Xu Y."/>
        </authorList>
    </citation>
    <scope>NUCLEOTIDE SEQUENCE [LARGE SCALE GENOMIC DNA]</scope>
    <source>
        <strain evidence="6">cv. Dabenzi</strain>
    </source>
</reference>
<evidence type="ECO:0000313" key="7">
    <source>
        <dbReference type="Proteomes" id="UP000515151"/>
    </source>
</evidence>
<dbReference type="RefSeq" id="XP_031391707.1">
    <property type="nucleotide sequence ID" value="XM_031535847.1"/>
</dbReference>
<feature type="repeat" description="PPR" evidence="3">
    <location>
        <begin position="434"/>
        <end position="468"/>
    </location>
</feature>
<dbReference type="FunFam" id="1.25.40.10:FF:000184">
    <property type="entry name" value="Pentatricopeptide repeat-containing protein, chloroplastic"/>
    <property type="match status" value="1"/>
</dbReference>